<reference evidence="1" key="1">
    <citation type="submission" date="2023-10" db="EMBL/GenBank/DDBJ databases">
        <authorList>
            <person name="Chen Y."/>
            <person name="Shah S."/>
            <person name="Dougan E. K."/>
            <person name="Thang M."/>
            <person name="Chan C."/>
        </authorList>
    </citation>
    <scope>NUCLEOTIDE SEQUENCE [LARGE SCALE GENOMIC DNA]</scope>
</reference>
<evidence type="ECO:0008006" key="3">
    <source>
        <dbReference type="Google" id="ProtNLM"/>
    </source>
</evidence>
<dbReference type="EMBL" id="CAUYUJ010016528">
    <property type="protein sequence ID" value="CAK0866372.1"/>
    <property type="molecule type" value="Genomic_DNA"/>
</dbReference>
<accession>A0ABN9V0Z1</accession>
<organism evidence="1 2">
    <name type="scientific">Prorocentrum cordatum</name>
    <dbReference type="NCBI Taxonomy" id="2364126"/>
    <lineage>
        <taxon>Eukaryota</taxon>
        <taxon>Sar</taxon>
        <taxon>Alveolata</taxon>
        <taxon>Dinophyceae</taxon>
        <taxon>Prorocentrales</taxon>
        <taxon>Prorocentraceae</taxon>
        <taxon>Prorocentrum</taxon>
    </lineage>
</organism>
<evidence type="ECO:0000313" key="2">
    <source>
        <dbReference type="Proteomes" id="UP001189429"/>
    </source>
</evidence>
<comment type="caution">
    <text evidence="1">The sequence shown here is derived from an EMBL/GenBank/DDBJ whole genome shotgun (WGS) entry which is preliminary data.</text>
</comment>
<keyword evidence="2" id="KW-1185">Reference proteome</keyword>
<protein>
    <recommendedName>
        <fullName evidence="3">Selenoprotein O</fullName>
    </recommendedName>
</protein>
<proteinExistence type="predicted"/>
<name>A0ABN9V0Z1_9DINO</name>
<evidence type="ECO:0000313" key="1">
    <source>
        <dbReference type="EMBL" id="CAK0866372.1"/>
    </source>
</evidence>
<gene>
    <name evidence="1" type="ORF">PCOR1329_LOCUS53567</name>
</gene>
<sequence>MRKPSCLGNSPMLRALRYAETSDPEEDWAYRATWTLAISLCATATPAASRRLTGATAVSGGNYPRGGCTSWPRLDWRGRAAARSCLCAPYSGKDMIRHQAACLRNNSPSLSISLNRFR</sequence>
<dbReference type="Proteomes" id="UP001189429">
    <property type="component" value="Unassembled WGS sequence"/>
</dbReference>